<dbReference type="AlphaFoldDB" id="A0A1M7LZS1"/>
<feature type="signal peptide" evidence="1">
    <location>
        <begin position="1"/>
        <end position="28"/>
    </location>
</feature>
<proteinExistence type="predicted"/>
<dbReference type="Gene3D" id="1.10.1330.10">
    <property type="entry name" value="Dockerin domain"/>
    <property type="match status" value="2"/>
</dbReference>
<protein>
    <recommendedName>
        <fullName evidence="4">Dockerin domain-containing protein</fullName>
    </recommendedName>
</protein>
<dbReference type="InterPro" id="IPR002105">
    <property type="entry name" value="Dockerin_1_rpt"/>
</dbReference>
<dbReference type="Proteomes" id="UP000184394">
    <property type="component" value="Unassembled WGS sequence"/>
</dbReference>
<dbReference type="GO" id="GO:0004553">
    <property type="term" value="F:hydrolase activity, hydrolyzing O-glycosyl compounds"/>
    <property type="evidence" value="ECO:0007669"/>
    <property type="project" value="InterPro"/>
</dbReference>
<evidence type="ECO:0008006" key="4">
    <source>
        <dbReference type="Google" id="ProtNLM"/>
    </source>
</evidence>
<evidence type="ECO:0000256" key="1">
    <source>
        <dbReference type="SAM" id="SignalP"/>
    </source>
</evidence>
<gene>
    <name evidence="2" type="ORF">SAMN04487860_1171</name>
</gene>
<dbReference type="InterPro" id="IPR036439">
    <property type="entry name" value="Dockerin_dom_sf"/>
</dbReference>
<evidence type="ECO:0000313" key="3">
    <source>
        <dbReference type="Proteomes" id="UP000184394"/>
    </source>
</evidence>
<sequence>MKQFIRKIVSVTTAAIMLLSATALQAVAAEAAKGDKYDLTGIDLSKATVKPTVLITQQNISYNEAKDNPVRTIQIYIKDAEGKYANAGFSVKVDERLELVKDEDGEIAYAGPALKRAMFTAVPEGDNGFRAIIAGSDAKSYDGVMFEFKVKLPEDFVSFEKYPIDIYYNKDTDLFTNELMDEDGKLMEAWIFSQGIIPGYIYVESDPSHDIPPKGDVNFDRKVDSVDASMILALYSKVSTGKTEPTKTQFRYYDYNGDGMIDSVDASNVLKVYAANSTE</sequence>
<dbReference type="EMBL" id="FRCT01000017">
    <property type="protein sequence ID" value="SHM83347.1"/>
    <property type="molecule type" value="Genomic_DNA"/>
</dbReference>
<dbReference type="Gene3D" id="2.60.40.680">
    <property type="match status" value="1"/>
</dbReference>
<dbReference type="GO" id="GO:0000272">
    <property type="term" value="P:polysaccharide catabolic process"/>
    <property type="evidence" value="ECO:0007669"/>
    <property type="project" value="InterPro"/>
</dbReference>
<dbReference type="OrthoDB" id="1818970at2"/>
<accession>A0A1M7LZS1</accession>
<keyword evidence="1" id="KW-0732">Signal</keyword>
<dbReference type="SUPFAM" id="SSF63446">
    <property type="entry name" value="Type I dockerin domain"/>
    <property type="match status" value="1"/>
</dbReference>
<dbReference type="Pfam" id="PF00404">
    <property type="entry name" value="Dockerin_1"/>
    <property type="match status" value="1"/>
</dbReference>
<dbReference type="RefSeq" id="WP_072952148.1">
    <property type="nucleotide sequence ID" value="NZ_FRCT01000017.1"/>
</dbReference>
<organism evidence="2 3">
    <name type="scientific">Ruminococcus flavefaciens</name>
    <dbReference type="NCBI Taxonomy" id="1265"/>
    <lineage>
        <taxon>Bacteria</taxon>
        <taxon>Bacillati</taxon>
        <taxon>Bacillota</taxon>
        <taxon>Clostridia</taxon>
        <taxon>Eubacteriales</taxon>
        <taxon>Oscillospiraceae</taxon>
        <taxon>Ruminococcus</taxon>
    </lineage>
</organism>
<reference evidence="2 3" key="1">
    <citation type="submission" date="2016-11" db="EMBL/GenBank/DDBJ databases">
        <authorList>
            <person name="Jaros S."/>
            <person name="Januszkiewicz K."/>
            <person name="Wedrychowicz H."/>
        </authorList>
    </citation>
    <scope>NUCLEOTIDE SEQUENCE [LARGE SCALE GENOMIC DNA]</scope>
    <source>
        <strain evidence="2 3">Y1</strain>
    </source>
</reference>
<feature type="chain" id="PRO_5038596134" description="Dockerin domain-containing protein" evidence="1">
    <location>
        <begin position="29"/>
        <end position="279"/>
    </location>
</feature>
<evidence type="ECO:0000313" key="2">
    <source>
        <dbReference type="EMBL" id="SHM83347.1"/>
    </source>
</evidence>
<name>A0A1M7LZS1_RUMFL</name>